<comment type="similarity">
    <text evidence="1">Belongs to the HIBADH-related family.</text>
</comment>
<evidence type="ECO:0000313" key="5">
    <source>
        <dbReference type="EMBL" id="QBI56410.1"/>
    </source>
</evidence>
<evidence type="ECO:0000256" key="2">
    <source>
        <dbReference type="ARBA" id="ARBA00023002"/>
    </source>
</evidence>
<dbReference type="InterPro" id="IPR036291">
    <property type="entry name" value="NAD(P)-bd_dom_sf"/>
</dbReference>
<dbReference type="SUPFAM" id="SSF51735">
    <property type="entry name" value="NAD(P)-binding Rossmann-fold domains"/>
    <property type="match status" value="1"/>
</dbReference>
<dbReference type="AlphaFoldDB" id="A0A4P6Q7P4"/>
<keyword evidence="6" id="KW-1185">Reference proteome</keyword>
<dbReference type="InterPro" id="IPR015815">
    <property type="entry name" value="HIBADH-related"/>
</dbReference>
<accession>A0A4P6Q7P4</accession>
<protein>
    <submittedName>
        <fullName evidence="5">2-hydroxy-3-oxopropionate reductase</fullName>
        <ecNumber evidence="5">1.1.1.60</ecNumber>
    </submittedName>
</protein>
<dbReference type="Pfam" id="PF03446">
    <property type="entry name" value="NAD_binding_2"/>
    <property type="match status" value="1"/>
</dbReference>
<sequence>MTSNETAPVAVIGLGDMGAALAGALLKAGHPTTVWNRTPHKADPLVEQGATRAASAAAAVAAAPLVVACVLDDAALRQALGGADLDGRTLVNLTNGTPAHARVAAAWAAEQGADYLDGGIMAVPAMIGGADCRVIYSGPRAVFDEHAPTLGAFGEARYAGADPGLAALHDLALLSGMYGLISGFLHAVAMVRSAGEKSGEFTTAELVPWVSGMTAILPTLAEQVDSGDFATEGSNLGMQAAGYANILDAARDAGLSTELMAPLGTLMNRYLEAGGAPGNDLSALVGMLHTTGA</sequence>
<evidence type="ECO:0000313" key="6">
    <source>
        <dbReference type="Proteomes" id="UP000292235"/>
    </source>
</evidence>
<evidence type="ECO:0000259" key="3">
    <source>
        <dbReference type="Pfam" id="PF03446"/>
    </source>
</evidence>
<dbReference type="InterPro" id="IPR013328">
    <property type="entry name" value="6PGD_dom2"/>
</dbReference>
<dbReference type="InterPro" id="IPR006115">
    <property type="entry name" value="6PGDH_NADP-bd"/>
</dbReference>
<dbReference type="EC" id="1.1.1.60" evidence="5"/>
<gene>
    <name evidence="5" type="primary">glxR</name>
    <name evidence="5" type="ORF">EKD16_23290</name>
</gene>
<organism evidence="5 6">
    <name type="scientific">Streptomonospora litoralis</name>
    <dbReference type="NCBI Taxonomy" id="2498135"/>
    <lineage>
        <taxon>Bacteria</taxon>
        <taxon>Bacillati</taxon>
        <taxon>Actinomycetota</taxon>
        <taxon>Actinomycetes</taxon>
        <taxon>Streptosporangiales</taxon>
        <taxon>Nocardiopsidaceae</taxon>
        <taxon>Streptomonospora</taxon>
    </lineage>
</organism>
<dbReference type="PANTHER" id="PTHR43580">
    <property type="entry name" value="OXIDOREDUCTASE GLYR1-RELATED"/>
    <property type="match status" value="1"/>
</dbReference>
<dbReference type="Gene3D" id="1.10.1040.10">
    <property type="entry name" value="N-(1-d-carboxylethyl)-l-norvaline Dehydrogenase, domain 2"/>
    <property type="match status" value="1"/>
</dbReference>
<keyword evidence="2 5" id="KW-0560">Oxidoreductase</keyword>
<dbReference type="KEGG" id="strr:EKD16_23290"/>
<name>A0A4P6Q7P4_9ACTN</name>
<proteinExistence type="inferred from homology"/>
<dbReference type="GO" id="GO:0050661">
    <property type="term" value="F:NADP binding"/>
    <property type="evidence" value="ECO:0007669"/>
    <property type="project" value="InterPro"/>
</dbReference>
<dbReference type="Gene3D" id="3.40.50.720">
    <property type="entry name" value="NAD(P)-binding Rossmann-like Domain"/>
    <property type="match status" value="1"/>
</dbReference>
<feature type="domain" description="NADPH-dependent reductive aminase-like C-terminal" evidence="4">
    <location>
        <begin position="162"/>
        <end position="285"/>
    </location>
</feature>
<dbReference type="GO" id="GO:0008679">
    <property type="term" value="F:2-hydroxy-3-oxopropionate reductase activity"/>
    <property type="evidence" value="ECO:0007669"/>
    <property type="project" value="UniProtKB-EC"/>
</dbReference>
<dbReference type="EMBL" id="CP036455">
    <property type="protein sequence ID" value="QBI56410.1"/>
    <property type="molecule type" value="Genomic_DNA"/>
</dbReference>
<dbReference type="PANTHER" id="PTHR43580:SF2">
    <property type="entry name" value="CYTOKINE-LIKE NUCLEAR FACTOR N-PAC"/>
    <property type="match status" value="1"/>
</dbReference>
<reference evidence="5 6" key="1">
    <citation type="submission" date="2019-02" db="EMBL/GenBank/DDBJ databases">
        <authorList>
            <person name="Khodamoradi S."/>
            <person name="Hahnke R.L."/>
            <person name="Kaempfer P."/>
            <person name="Schumann P."/>
            <person name="Rohde M."/>
            <person name="Steinert M."/>
            <person name="Luzhetskyy A."/>
            <person name="Wink J."/>
            <person name="Ruckert C."/>
        </authorList>
    </citation>
    <scope>NUCLEOTIDE SEQUENCE [LARGE SCALE GENOMIC DNA]</scope>
    <source>
        <strain evidence="5 6">M2</strain>
    </source>
</reference>
<evidence type="ECO:0000256" key="1">
    <source>
        <dbReference type="ARBA" id="ARBA00009080"/>
    </source>
</evidence>
<feature type="domain" description="6-phosphogluconate dehydrogenase NADP-binding" evidence="3">
    <location>
        <begin position="9"/>
        <end position="156"/>
    </location>
</feature>
<dbReference type="InterPro" id="IPR048666">
    <property type="entry name" value="RedAm-like_C"/>
</dbReference>
<dbReference type="Proteomes" id="UP000292235">
    <property type="component" value="Chromosome"/>
</dbReference>
<dbReference type="InterPro" id="IPR051265">
    <property type="entry name" value="HIBADH-related_NP60_sf"/>
</dbReference>
<dbReference type="RefSeq" id="WP_242677130.1">
    <property type="nucleotide sequence ID" value="NZ_CP036455.1"/>
</dbReference>
<dbReference type="Pfam" id="PF21761">
    <property type="entry name" value="RedAm-like_C"/>
    <property type="match status" value="1"/>
</dbReference>
<dbReference type="PIRSF" id="PIRSF000103">
    <property type="entry name" value="HIBADH"/>
    <property type="match status" value="1"/>
</dbReference>
<evidence type="ECO:0000259" key="4">
    <source>
        <dbReference type="Pfam" id="PF21761"/>
    </source>
</evidence>